<dbReference type="PANTHER" id="PTHR21679">
    <property type="entry name" value="DOMAIN OF UNKNOWN FUNCTION DB DOMAIN-CONTAINING PROTEIN-RELATED"/>
    <property type="match status" value="1"/>
</dbReference>
<reference evidence="4" key="1">
    <citation type="submission" date="2022-10" db="EMBL/GenBank/DDBJ databases">
        <title>Genome assembly of Pristionchus species.</title>
        <authorList>
            <person name="Yoshida K."/>
            <person name="Sommer R.J."/>
        </authorList>
    </citation>
    <scope>NUCLEOTIDE SEQUENCE [LARGE SCALE GENOMIC DNA]</scope>
    <source>
        <strain evidence="4">RS5460</strain>
    </source>
</reference>
<dbReference type="PANTHER" id="PTHR21679:SF4">
    <property type="entry name" value="DOMAIN OF UNKNOWN FUNCTION DB DOMAIN-CONTAINING PROTEIN"/>
    <property type="match status" value="1"/>
</dbReference>
<name>A0AAN5D502_9BILA</name>
<dbReference type="Pfam" id="PF01682">
    <property type="entry name" value="DB"/>
    <property type="match status" value="1"/>
</dbReference>
<evidence type="ECO:0000259" key="2">
    <source>
        <dbReference type="Pfam" id="PF01682"/>
    </source>
</evidence>
<evidence type="ECO:0000313" key="4">
    <source>
        <dbReference type="Proteomes" id="UP001328107"/>
    </source>
</evidence>
<keyword evidence="1" id="KW-0732">Signal</keyword>
<dbReference type="Proteomes" id="UP001328107">
    <property type="component" value="Unassembled WGS sequence"/>
</dbReference>
<dbReference type="InterPro" id="IPR002602">
    <property type="entry name" value="DB"/>
</dbReference>
<keyword evidence="4" id="KW-1185">Reference proteome</keyword>
<accession>A0AAN5D502</accession>
<comment type="caution">
    <text evidence="3">The sequence shown here is derived from an EMBL/GenBank/DDBJ whole genome shotgun (WGS) entry which is preliminary data.</text>
</comment>
<proteinExistence type="predicted"/>
<evidence type="ECO:0000313" key="3">
    <source>
        <dbReference type="EMBL" id="GMR55749.1"/>
    </source>
</evidence>
<organism evidence="3 4">
    <name type="scientific">Pristionchus mayeri</name>
    <dbReference type="NCBI Taxonomy" id="1317129"/>
    <lineage>
        <taxon>Eukaryota</taxon>
        <taxon>Metazoa</taxon>
        <taxon>Ecdysozoa</taxon>
        <taxon>Nematoda</taxon>
        <taxon>Chromadorea</taxon>
        <taxon>Rhabditida</taxon>
        <taxon>Rhabditina</taxon>
        <taxon>Diplogasteromorpha</taxon>
        <taxon>Diplogasteroidea</taxon>
        <taxon>Neodiplogasteridae</taxon>
        <taxon>Pristionchus</taxon>
    </lineage>
</organism>
<gene>
    <name evidence="3" type="ORF">PMAYCL1PPCAC_25944</name>
</gene>
<sequence length="286" mass="31386">MLSSYRIPLLLLVALSAATVSGKVQLPACHRIPKVLCCTERVIEKCLSGCIEYIQAKCPHKLELFDKSAEQEQAPATDGVADNTLADDTIPAPLIVEPPRATPPTPQRLHRIDQGIRRAPKGGDYRALNTAYPVTEVTDKDLTAECGVAESRPPYSPCLSRKSVDDLYLSCCRQHVPSSCHSLCTYEHREHVAAELLISAVTQDKCDLQYMSKILYCANQNRDNRPCCEFLGLNSADLGVGDKCLRMCNVATSGSLIESVTKDDLVCLSNWNVAMYCARAGLRTIN</sequence>
<dbReference type="EMBL" id="BTRK01000005">
    <property type="protein sequence ID" value="GMR55749.1"/>
    <property type="molecule type" value="Genomic_DNA"/>
</dbReference>
<feature type="domain" description="Domain of unknown function DB" evidence="2">
    <location>
        <begin position="171"/>
        <end position="277"/>
    </location>
</feature>
<evidence type="ECO:0000256" key="1">
    <source>
        <dbReference type="SAM" id="SignalP"/>
    </source>
</evidence>
<feature type="signal peptide" evidence="1">
    <location>
        <begin position="1"/>
        <end position="22"/>
    </location>
</feature>
<protein>
    <recommendedName>
        <fullName evidence="2">Domain of unknown function DB domain-containing protein</fullName>
    </recommendedName>
</protein>
<feature type="chain" id="PRO_5042998591" description="Domain of unknown function DB domain-containing protein" evidence="1">
    <location>
        <begin position="23"/>
        <end position="286"/>
    </location>
</feature>
<dbReference type="AlphaFoldDB" id="A0AAN5D502"/>